<dbReference type="GO" id="GO:0015074">
    <property type="term" value="P:DNA integration"/>
    <property type="evidence" value="ECO:0007669"/>
    <property type="project" value="InterPro"/>
</dbReference>
<comment type="caution">
    <text evidence="4">The sequence shown here is derived from an EMBL/GenBank/DDBJ whole genome shotgun (WGS) entry which is preliminary data.</text>
</comment>
<dbReference type="Pfam" id="PF00078">
    <property type="entry name" value="RVT_1"/>
    <property type="match status" value="1"/>
</dbReference>
<evidence type="ECO:0000256" key="1">
    <source>
        <dbReference type="SAM" id="MobiDB-lite"/>
    </source>
</evidence>
<keyword evidence="5" id="KW-1185">Reference proteome</keyword>
<evidence type="ECO:0000313" key="5">
    <source>
        <dbReference type="Proteomes" id="UP000257109"/>
    </source>
</evidence>
<feature type="domain" description="Integrase catalytic" evidence="3">
    <location>
        <begin position="401"/>
        <end position="552"/>
    </location>
</feature>
<sequence>MEVYVDDMVVKSSKEEIHYHTLERVFEILRRNQLRLNPEKCSFGVRAGKFLGFMLTERGIEANPDKCQASQCVKEVQQLMGKIAALSRFIPWSAETAQPIFGALRRGRFTWTNECEEAFQRLKTTLSAPLVLTQPTPGIPLHLYLAASKKAISAVLVQERDGEQHPHNCANGLANSVGARKTRLGRTNGGLEHTIVRIRHHFRKERPHKSTSYGRFPGRDDPGNRKRRRGRMVPLDGRLVQSHREQSQDHPRGPSGVLIEQSLHFEFKASNNQAEYEALLAGMKLAQELGMRKLTVKSDSKLITGQVNGEYQAKDPQLEKYRDKAAFMAASFDNFTLLHIPREQNEKADLLAKLASTQKRGQQKMMIHEKLSVPTIDRPEFLSVEDRKTTWMTPILDYLQSGTTPKNPKEALKIANEAAKYTILGQQLYRRDYFTKWVEAEPTAIITTERIKRFYWKRIICRFGLPVEIVSDNSTQFASKGTIKQSFTSVEHPQSNGQAEAANKVILRELCRRLEEAKGRWAEELPQVLWSYHTAPHSTTNETPFRLTFGMEAMIPVEIGEISPRTALFEPGKNEEELRANLDLIQEVKEIAHIREYAIKARATRRYNQKVIPRSFKPGDLVLKKITMATNRNKLTPCWEGPFRVIYELGQGAYKLESLERKQLPRTWNATSLRMYYS</sequence>
<feature type="domain" description="Reverse transcriptase" evidence="2">
    <location>
        <begin position="1"/>
        <end position="55"/>
    </location>
</feature>
<dbReference type="OrthoDB" id="2016287at2759"/>
<dbReference type="SUPFAM" id="SSF56672">
    <property type="entry name" value="DNA/RNA polymerases"/>
    <property type="match status" value="1"/>
</dbReference>
<dbReference type="EMBL" id="QJKJ01003172">
    <property type="protein sequence ID" value="RDX99673.1"/>
    <property type="molecule type" value="Genomic_DNA"/>
</dbReference>
<accession>A0A371HAE4</accession>
<dbReference type="Pfam" id="PF13456">
    <property type="entry name" value="RVT_3"/>
    <property type="match status" value="1"/>
</dbReference>
<organism evidence="4 5">
    <name type="scientific">Mucuna pruriens</name>
    <name type="common">Velvet bean</name>
    <name type="synonym">Dolichos pruriens</name>
    <dbReference type="NCBI Taxonomy" id="157652"/>
    <lineage>
        <taxon>Eukaryota</taxon>
        <taxon>Viridiplantae</taxon>
        <taxon>Streptophyta</taxon>
        <taxon>Embryophyta</taxon>
        <taxon>Tracheophyta</taxon>
        <taxon>Spermatophyta</taxon>
        <taxon>Magnoliopsida</taxon>
        <taxon>eudicotyledons</taxon>
        <taxon>Gunneridae</taxon>
        <taxon>Pentapetalae</taxon>
        <taxon>rosids</taxon>
        <taxon>fabids</taxon>
        <taxon>Fabales</taxon>
        <taxon>Fabaceae</taxon>
        <taxon>Papilionoideae</taxon>
        <taxon>50 kb inversion clade</taxon>
        <taxon>NPAAA clade</taxon>
        <taxon>indigoferoid/millettioid clade</taxon>
        <taxon>Phaseoleae</taxon>
        <taxon>Mucuna</taxon>
    </lineage>
</organism>
<name>A0A371HAE4_MUCPR</name>
<dbReference type="PANTHER" id="PTHR48475">
    <property type="entry name" value="RIBONUCLEASE H"/>
    <property type="match status" value="1"/>
</dbReference>
<dbReference type="InterPro" id="IPR012337">
    <property type="entry name" value="RNaseH-like_sf"/>
</dbReference>
<dbReference type="AlphaFoldDB" id="A0A371HAE4"/>
<dbReference type="PROSITE" id="PS50878">
    <property type="entry name" value="RT_POL"/>
    <property type="match status" value="1"/>
</dbReference>
<dbReference type="PANTHER" id="PTHR48475:SF2">
    <property type="entry name" value="RIBONUCLEASE H"/>
    <property type="match status" value="1"/>
</dbReference>
<dbReference type="GO" id="GO:0004523">
    <property type="term" value="F:RNA-DNA hybrid ribonuclease activity"/>
    <property type="evidence" value="ECO:0007669"/>
    <property type="project" value="InterPro"/>
</dbReference>
<dbReference type="PROSITE" id="PS50994">
    <property type="entry name" value="INTEGRASE"/>
    <property type="match status" value="1"/>
</dbReference>
<feature type="non-terminal residue" evidence="4">
    <location>
        <position position="1"/>
    </location>
</feature>
<dbReference type="InterPro" id="IPR041577">
    <property type="entry name" value="RT_RNaseH_2"/>
</dbReference>
<feature type="compositionally biased region" description="Basic residues" evidence="1">
    <location>
        <begin position="200"/>
        <end position="209"/>
    </location>
</feature>
<evidence type="ECO:0000259" key="2">
    <source>
        <dbReference type="PROSITE" id="PS50878"/>
    </source>
</evidence>
<dbReference type="Gene3D" id="3.30.420.10">
    <property type="entry name" value="Ribonuclease H-like superfamily/Ribonuclease H"/>
    <property type="match status" value="2"/>
</dbReference>
<evidence type="ECO:0000313" key="4">
    <source>
        <dbReference type="EMBL" id="RDX99673.1"/>
    </source>
</evidence>
<evidence type="ECO:0000259" key="3">
    <source>
        <dbReference type="PROSITE" id="PS50994"/>
    </source>
</evidence>
<dbReference type="InterPro" id="IPR043502">
    <property type="entry name" value="DNA/RNA_pol_sf"/>
</dbReference>
<dbReference type="InterPro" id="IPR043128">
    <property type="entry name" value="Rev_trsase/Diguanyl_cyclase"/>
</dbReference>
<dbReference type="Proteomes" id="UP000257109">
    <property type="component" value="Unassembled WGS sequence"/>
</dbReference>
<proteinExistence type="predicted"/>
<gene>
    <name evidence="4" type="primary">Tf2-6</name>
    <name evidence="4" type="ORF">CR513_17250</name>
</gene>
<dbReference type="SUPFAM" id="SSF53098">
    <property type="entry name" value="Ribonuclease H-like"/>
    <property type="match status" value="1"/>
</dbReference>
<dbReference type="InterPro" id="IPR002156">
    <property type="entry name" value="RNaseH_domain"/>
</dbReference>
<feature type="region of interest" description="Disordered" evidence="1">
    <location>
        <begin position="200"/>
        <end position="256"/>
    </location>
</feature>
<feature type="compositionally biased region" description="Basic and acidic residues" evidence="1">
    <location>
        <begin position="242"/>
        <end position="252"/>
    </location>
</feature>
<dbReference type="Gene3D" id="3.30.70.270">
    <property type="match status" value="2"/>
</dbReference>
<dbReference type="InterPro" id="IPR036397">
    <property type="entry name" value="RNaseH_sf"/>
</dbReference>
<dbReference type="GO" id="GO:0003676">
    <property type="term" value="F:nucleic acid binding"/>
    <property type="evidence" value="ECO:0007669"/>
    <property type="project" value="InterPro"/>
</dbReference>
<dbReference type="CDD" id="cd09279">
    <property type="entry name" value="RNase_HI_like"/>
    <property type="match status" value="1"/>
</dbReference>
<dbReference type="Pfam" id="PF17919">
    <property type="entry name" value="RT_RNaseH_2"/>
    <property type="match status" value="1"/>
</dbReference>
<dbReference type="InterPro" id="IPR001584">
    <property type="entry name" value="Integrase_cat-core"/>
</dbReference>
<protein>
    <submittedName>
        <fullName evidence="4">Tf2-6</fullName>
    </submittedName>
</protein>
<reference evidence="4" key="1">
    <citation type="submission" date="2018-05" db="EMBL/GenBank/DDBJ databases">
        <title>Draft genome of Mucuna pruriens seed.</title>
        <authorList>
            <person name="Nnadi N.E."/>
            <person name="Vos R."/>
            <person name="Hasami M.H."/>
            <person name="Devisetty U.K."/>
            <person name="Aguiy J.C."/>
        </authorList>
    </citation>
    <scope>NUCLEOTIDE SEQUENCE [LARGE SCALE GENOMIC DNA]</scope>
    <source>
        <strain evidence="4">JCA_2017</strain>
    </source>
</reference>
<dbReference type="InterPro" id="IPR000477">
    <property type="entry name" value="RT_dom"/>
</dbReference>